<sequence>MEYIQWLEKQEYESSLKNMAKDIQMDYSFPHGKGFDEMLEYFKQSDVDPRIIYLFTWSYSVYLVELRKRVEQLEEEFIREIEEN</sequence>
<dbReference type="EMBL" id="FNYW01000004">
    <property type="protein sequence ID" value="SEI58936.1"/>
    <property type="molecule type" value="Genomic_DNA"/>
</dbReference>
<gene>
    <name evidence="1" type="ORF">SAMN04488113_10479</name>
</gene>
<dbReference type="SUPFAM" id="SSF140652">
    <property type="entry name" value="YozE-like"/>
    <property type="match status" value="1"/>
</dbReference>
<accession>A0A1H6RWV4</accession>
<evidence type="ECO:0000313" key="1">
    <source>
        <dbReference type="EMBL" id="SEI58936.1"/>
    </source>
</evidence>
<evidence type="ECO:0000313" key="2">
    <source>
        <dbReference type="Proteomes" id="UP000198564"/>
    </source>
</evidence>
<dbReference type="Proteomes" id="UP000198564">
    <property type="component" value="Unassembled WGS sequence"/>
</dbReference>
<dbReference type="InterPro" id="IPR036806">
    <property type="entry name" value="YozE_SAM-like_sf"/>
</dbReference>
<organism evidence="1 2">
    <name type="scientific">Alkalibacterium gilvum</name>
    <dbReference type="NCBI Taxonomy" id="1130080"/>
    <lineage>
        <taxon>Bacteria</taxon>
        <taxon>Bacillati</taxon>
        <taxon>Bacillota</taxon>
        <taxon>Bacilli</taxon>
        <taxon>Lactobacillales</taxon>
        <taxon>Carnobacteriaceae</taxon>
        <taxon>Alkalibacterium</taxon>
    </lineage>
</organism>
<dbReference type="STRING" id="1130080.SAMN04488113_10479"/>
<proteinExistence type="predicted"/>
<reference evidence="2" key="1">
    <citation type="submission" date="2016-10" db="EMBL/GenBank/DDBJ databases">
        <authorList>
            <person name="Varghese N."/>
            <person name="Submissions S."/>
        </authorList>
    </citation>
    <scope>NUCLEOTIDE SEQUENCE [LARGE SCALE GENOMIC DNA]</scope>
    <source>
        <strain evidence="2">DSM 25751</strain>
    </source>
</reference>
<dbReference type="RefSeq" id="WP_091632970.1">
    <property type="nucleotide sequence ID" value="NZ_FNYW01000004.1"/>
</dbReference>
<keyword evidence="2" id="KW-1185">Reference proteome</keyword>
<dbReference type="AlphaFoldDB" id="A0A1H6RWV4"/>
<name>A0A1H6RWV4_9LACT</name>
<dbReference type="OrthoDB" id="9905469at2"/>
<dbReference type="Gene3D" id="1.10.150.260">
    <property type="entry name" value="YozE SAM-like"/>
    <property type="match status" value="1"/>
</dbReference>
<protein>
    <submittedName>
        <fullName evidence="1">YozE SAM-like fold</fullName>
    </submittedName>
</protein>